<reference evidence="1 2" key="1">
    <citation type="submission" date="2013-03" db="EMBL/GenBank/DDBJ databases">
        <title>Assembly of a new bacterial strain Brevibacillus borstelensis AK1.</title>
        <authorList>
            <person name="Rajan I."/>
            <person name="PoliReddy D."/>
            <person name="Sugumar T."/>
            <person name="Rathinam K."/>
            <person name="Alqarawi S."/>
            <person name="Khalil A.B."/>
            <person name="Sivakumar N."/>
        </authorList>
    </citation>
    <scope>NUCLEOTIDE SEQUENCE [LARGE SCALE GENOMIC DNA]</scope>
    <source>
        <strain evidence="1 2">AK1</strain>
    </source>
</reference>
<dbReference type="AlphaFoldDB" id="M8E3H9"/>
<dbReference type="OrthoDB" id="2185101at2"/>
<dbReference type="Pfam" id="PF00300">
    <property type="entry name" value="His_Phos_1"/>
    <property type="match status" value="1"/>
</dbReference>
<proteinExistence type="predicted"/>
<dbReference type="GO" id="GO:0005737">
    <property type="term" value="C:cytoplasm"/>
    <property type="evidence" value="ECO:0007669"/>
    <property type="project" value="TreeGrafter"/>
</dbReference>
<dbReference type="PANTHER" id="PTHR48100">
    <property type="entry name" value="BROAD-SPECIFICITY PHOSPHATASE YOR283W-RELATED"/>
    <property type="match status" value="1"/>
</dbReference>
<dbReference type="InterPro" id="IPR050275">
    <property type="entry name" value="PGM_Phosphatase"/>
</dbReference>
<dbReference type="CDD" id="cd07067">
    <property type="entry name" value="HP_PGM_like"/>
    <property type="match status" value="1"/>
</dbReference>
<dbReference type="SMART" id="SM00855">
    <property type="entry name" value="PGAM"/>
    <property type="match status" value="1"/>
</dbReference>
<accession>M8E3H9</accession>
<dbReference type="Gene3D" id="3.40.50.1240">
    <property type="entry name" value="Phosphoglycerate mutase-like"/>
    <property type="match status" value="1"/>
</dbReference>
<comment type="caution">
    <text evidence="1">The sequence shown here is derived from an EMBL/GenBank/DDBJ whole genome shotgun (WGS) entry which is preliminary data.</text>
</comment>
<dbReference type="InterPro" id="IPR029033">
    <property type="entry name" value="His_PPase_superfam"/>
</dbReference>
<evidence type="ECO:0000313" key="1">
    <source>
        <dbReference type="EMBL" id="EMT53841.1"/>
    </source>
</evidence>
<dbReference type="PATRIC" id="fig|1300222.3.peg.1543"/>
<organism evidence="1 2">
    <name type="scientific">Brevibacillus borstelensis AK1</name>
    <dbReference type="NCBI Taxonomy" id="1300222"/>
    <lineage>
        <taxon>Bacteria</taxon>
        <taxon>Bacillati</taxon>
        <taxon>Bacillota</taxon>
        <taxon>Bacilli</taxon>
        <taxon>Bacillales</taxon>
        <taxon>Paenibacillaceae</taxon>
        <taxon>Brevibacillus</taxon>
    </lineage>
</organism>
<dbReference type="GO" id="GO:0016791">
    <property type="term" value="F:phosphatase activity"/>
    <property type="evidence" value="ECO:0007669"/>
    <property type="project" value="TreeGrafter"/>
</dbReference>
<dbReference type="PANTHER" id="PTHR48100:SF59">
    <property type="entry name" value="ADENOSYLCOBALAMIN_ALPHA-RIBAZOLE PHOSPHATASE"/>
    <property type="match status" value="1"/>
</dbReference>
<dbReference type="InterPro" id="IPR013078">
    <property type="entry name" value="His_Pase_superF_clade-1"/>
</dbReference>
<sequence length="195" mass="22641">MRTNIIFVRHAHSDYTPEERTRPLSEKGLRDAQAVSELLKKENIHHVLSSPYRRAIQTVEGIAVSLGKEIVIEEDFKERVLSEKPVEDFHAAITRVWEDEEFSWDGGESNKAAQDRGVKAIKRVLRRLKGKNIVIGTHGNLMVLIMNGFDSRYGFDFWKQLDMPDIYKLSFDGSELKEVTRLWRRKDSVDIWNSL</sequence>
<dbReference type="EMBL" id="APBN01000002">
    <property type="protein sequence ID" value="EMT53841.1"/>
    <property type="molecule type" value="Genomic_DNA"/>
</dbReference>
<protein>
    <submittedName>
        <fullName evidence="1">Phosphoglycerate mutase</fullName>
    </submittedName>
</protein>
<dbReference type="RefSeq" id="WP_003387385.1">
    <property type="nucleotide sequence ID" value="NZ_APBN01000002.1"/>
</dbReference>
<dbReference type="STRING" id="1300222.I532_07495"/>
<gene>
    <name evidence="1" type="ORF">I532_07495</name>
</gene>
<dbReference type="Proteomes" id="UP000012081">
    <property type="component" value="Unassembled WGS sequence"/>
</dbReference>
<keyword evidence="2" id="KW-1185">Reference proteome</keyword>
<name>M8E3H9_9BACL</name>
<evidence type="ECO:0000313" key="2">
    <source>
        <dbReference type="Proteomes" id="UP000012081"/>
    </source>
</evidence>
<dbReference type="SUPFAM" id="SSF53254">
    <property type="entry name" value="Phosphoglycerate mutase-like"/>
    <property type="match status" value="1"/>
</dbReference>